<dbReference type="EMBL" id="JAZGJU010000040">
    <property type="protein sequence ID" value="MEE6129147.1"/>
    <property type="molecule type" value="Genomic_DNA"/>
</dbReference>
<gene>
    <name evidence="2" type="ORF">V2E39_17230</name>
</gene>
<evidence type="ECO:0000313" key="2">
    <source>
        <dbReference type="EMBL" id="MEE6129147.1"/>
    </source>
</evidence>
<protein>
    <submittedName>
        <fullName evidence="2">ASCH domain-containing protein</fullName>
    </submittedName>
</protein>
<reference evidence="2 3" key="1">
    <citation type="submission" date="2024-01" db="EMBL/GenBank/DDBJ databases">
        <title>Whole genome of Chryseobacterium arthrosphaerae NNCa 2741.</title>
        <authorList>
            <person name="Boriskina E.V."/>
            <person name="Gordinskaya N.A."/>
            <person name="Kropotov V.S."/>
            <person name="Alekseeva A.E."/>
            <person name="Makhova M.A."/>
            <person name="Kryazhev D.V."/>
            <person name="Shkurkina I.S."/>
        </authorList>
    </citation>
    <scope>NUCLEOTIDE SEQUENCE [LARGE SCALE GENOMIC DNA]</scope>
    <source>
        <strain evidence="2 3">NNCa 2741</strain>
    </source>
</reference>
<dbReference type="Proteomes" id="UP001350005">
    <property type="component" value="Unassembled WGS sequence"/>
</dbReference>
<name>A0ABU7R2W1_9FLAO</name>
<accession>A0ABU7R2W1</accession>
<dbReference type="Gene3D" id="2.30.130.30">
    <property type="entry name" value="Hypothetical protein"/>
    <property type="match status" value="1"/>
</dbReference>
<dbReference type="RefSeq" id="WP_330937455.1">
    <property type="nucleotide sequence ID" value="NZ_JAZGJU010000040.1"/>
</dbReference>
<evidence type="ECO:0000259" key="1">
    <source>
        <dbReference type="Pfam" id="PF04266"/>
    </source>
</evidence>
<proteinExistence type="predicted"/>
<dbReference type="SUPFAM" id="SSF88697">
    <property type="entry name" value="PUA domain-like"/>
    <property type="match status" value="1"/>
</dbReference>
<keyword evidence="3" id="KW-1185">Reference proteome</keyword>
<dbReference type="CDD" id="cd06554">
    <property type="entry name" value="ASCH_ASC-1_like"/>
    <property type="match status" value="1"/>
</dbReference>
<feature type="domain" description="ASCH" evidence="1">
    <location>
        <begin position="4"/>
        <end position="84"/>
    </location>
</feature>
<organism evidence="2 3">
    <name type="scientific">Chryseobacterium arthrosphaerae</name>
    <dbReference type="NCBI Taxonomy" id="651561"/>
    <lineage>
        <taxon>Bacteria</taxon>
        <taxon>Pseudomonadati</taxon>
        <taxon>Bacteroidota</taxon>
        <taxon>Flavobacteriia</taxon>
        <taxon>Flavobacteriales</taxon>
        <taxon>Weeksellaceae</taxon>
        <taxon>Chryseobacterium group</taxon>
        <taxon>Chryseobacterium</taxon>
    </lineage>
</organism>
<sequence length="198" mass="22643">MKALSIKQPFASLIAHGIKPIENRTWKTNFRGRIYIHACTPRKFEVKFSNEQTIEAAPILKQLFDNTLPFGAIIGEVDIVDCVINHPSIWAEKTPFCPITGLQYFADIINESGQLVETYGGPFDSYTIPVPDEDDPNEFIRARFCHDRGQWTGDEMISKVTKIPRDRKPIYNWVLDNAELYSEPILNVKGKLSLWELS</sequence>
<dbReference type="InterPro" id="IPR007374">
    <property type="entry name" value="ASCH_domain"/>
</dbReference>
<dbReference type="Pfam" id="PF04266">
    <property type="entry name" value="ASCH"/>
    <property type="match status" value="1"/>
</dbReference>
<evidence type="ECO:0000313" key="3">
    <source>
        <dbReference type="Proteomes" id="UP001350005"/>
    </source>
</evidence>
<comment type="caution">
    <text evidence="2">The sequence shown here is derived from an EMBL/GenBank/DDBJ whole genome shotgun (WGS) entry which is preliminary data.</text>
</comment>
<dbReference type="InterPro" id="IPR015947">
    <property type="entry name" value="PUA-like_sf"/>
</dbReference>